<evidence type="ECO:0000313" key="3">
    <source>
        <dbReference type="EMBL" id="KAJ4813962.1"/>
    </source>
</evidence>
<comment type="caution">
    <text evidence="3">The sequence shown here is derived from an EMBL/GenBank/DDBJ whole genome shotgun (WGS) entry which is preliminary data.</text>
</comment>
<dbReference type="InterPro" id="IPR029063">
    <property type="entry name" value="SAM-dependent_MTases_sf"/>
</dbReference>
<name>A0AAV8HGM0_9POAL</name>
<dbReference type="CDD" id="cd02440">
    <property type="entry name" value="AdoMet_MTases"/>
    <property type="match status" value="1"/>
</dbReference>
<dbReference type="GO" id="GO:0008757">
    <property type="term" value="F:S-adenosylmethionine-dependent methyltransferase activity"/>
    <property type="evidence" value="ECO:0007669"/>
    <property type="project" value="InterPro"/>
</dbReference>
<evidence type="ECO:0000256" key="1">
    <source>
        <dbReference type="SAM" id="MobiDB-lite"/>
    </source>
</evidence>
<dbReference type="EMBL" id="JAMFTS010000001">
    <property type="protein sequence ID" value="KAJ4813962.1"/>
    <property type="molecule type" value="Genomic_DNA"/>
</dbReference>
<protein>
    <submittedName>
        <fullName evidence="3">Ubiquinone/menaquinone biosynthesis C-methyltransferase UbiE</fullName>
    </submittedName>
</protein>
<gene>
    <name evidence="3" type="ORF">LUZ62_026528</name>
</gene>
<evidence type="ECO:0000313" key="4">
    <source>
        <dbReference type="Proteomes" id="UP001140206"/>
    </source>
</evidence>
<organism evidence="3 4">
    <name type="scientific">Rhynchospora pubera</name>
    <dbReference type="NCBI Taxonomy" id="906938"/>
    <lineage>
        <taxon>Eukaryota</taxon>
        <taxon>Viridiplantae</taxon>
        <taxon>Streptophyta</taxon>
        <taxon>Embryophyta</taxon>
        <taxon>Tracheophyta</taxon>
        <taxon>Spermatophyta</taxon>
        <taxon>Magnoliopsida</taxon>
        <taxon>Liliopsida</taxon>
        <taxon>Poales</taxon>
        <taxon>Cyperaceae</taxon>
        <taxon>Cyperoideae</taxon>
        <taxon>Rhynchosporeae</taxon>
        <taxon>Rhynchospora</taxon>
    </lineage>
</organism>
<sequence>MHMHMHMHGVSVRLAPPPALAPVCSRRRNKCRAQNPYPTSSNQHAGAGPTPTPTPMRCCHCPCGRRDLLSASLSISVLLPFLPDPPSVFAAPPTDPTAALDRVHPSRPDYYEEAFAKAMSSGMKSYEREIAGYKQMLFSNLRGTSSKRVLELGVGTGPNFKYYANNTALSILGVDPNQQMEKYARSSATTAGLPISNFHFLRGVGEALPVDDDSVDAVIGTLVLCSVKDVNGTLREVKRVLKPGGLYIFIEHVAAEDGTFLRFVQGVLDPLQQVVADGCHLTRETGKQIAGVGFSRLSLNNAFLNAIISGRRPSGLQCGLLIC</sequence>
<dbReference type="Pfam" id="PF08241">
    <property type="entry name" value="Methyltransf_11"/>
    <property type="match status" value="1"/>
</dbReference>
<dbReference type="Gene3D" id="3.40.50.150">
    <property type="entry name" value="Vaccinia Virus protein VP39"/>
    <property type="match status" value="1"/>
</dbReference>
<accession>A0AAV8HGM0</accession>
<dbReference type="SUPFAM" id="SSF53335">
    <property type="entry name" value="S-adenosyl-L-methionine-dependent methyltransferases"/>
    <property type="match status" value="1"/>
</dbReference>
<dbReference type="InterPro" id="IPR013216">
    <property type="entry name" value="Methyltransf_11"/>
</dbReference>
<dbReference type="PANTHER" id="PTHR45036">
    <property type="entry name" value="METHYLTRANSFERASE LIKE 7B"/>
    <property type="match status" value="1"/>
</dbReference>
<feature type="region of interest" description="Disordered" evidence="1">
    <location>
        <begin position="31"/>
        <end position="51"/>
    </location>
</feature>
<dbReference type="InterPro" id="IPR052356">
    <property type="entry name" value="Thiol_S-MT"/>
</dbReference>
<dbReference type="AlphaFoldDB" id="A0AAV8HGM0"/>
<dbReference type="PANTHER" id="PTHR45036:SF1">
    <property type="entry name" value="METHYLTRANSFERASE LIKE 7A"/>
    <property type="match status" value="1"/>
</dbReference>
<feature type="domain" description="Methyltransferase type 11" evidence="2">
    <location>
        <begin position="150"/>
        <end position="249"/>
    </location>
</feature>
<evidence type="ECO:0000259" key="2">
    <source>
        <dbReference type="Pfam" id="PF08241"/>
    </source>
</evidence>
<proteinExistence type="predicted"/>
<dbReference type="Proteomes" id="UP001140206">
    <property type="component" value="Chromosome 1"/>
</dbReference>
<keyword evidence="3" id="KW-0830">Ubiquinone</keyword>
<reference evidence="3" key="1">
    <citation type="submission" date="2022-08" db="EMBL/GenBank/DDBJ databases">
        <authorList>
            <person name="Marques A."/>
        </authorList>
    </citation>
    <scope>NUCLEOTIDE SEQUENCE</scope>
    <source>
        <strain evidence="3">RhyPub2mFocal</strain>
        <tissue evidence="3">Leaves</tissue>
    </source>
</reference>
<keyword evidence="4" id="KW-1185">Reference proteome</keyword>